<comment type="similarity">
    <text evidence="2">Belongs to the MscS (TC 1.A.23) family.</text>
</comment>
<name>A0A0A3JXZ5_9BACL</name>
<dbReference type="InterPro" id="IPR010920">
    <property type="entry name" value="LSM_dom_sf"/>
</dbReference>
<dbReference type="Gene3D" id="3.30.70.100">
    <property type="match status" value="1"/>
</dbReference>
<dbReference type="EMBL" id="JPVQ01000003">
    <property type="protein sequence ID" value="KGR91857.1"/>
    <property type="molecule type" value="Genomic_DNA"/>
</dbReference>
<protein>
    <submittedName>
        <fullName evidence="12">Mechanosensitive ion channel protein MscS</fullName>
    </submittedName>
</protein>
<feature type="transmembrane region" description="Helical" evidence="8">
    <location>
        <begin position="67"/>
        <end position="92"/>
    </location>
</feature>
<evidence type="ECO:0000259" key="11">
    <source>
        <dbReference type="Pfam" id="PF21088"/>
    </source>
</evidence>
<evidence type="ECO:0000256" key="8">
    <source>
        <dbReference type="SAM" id="Phobius"/>
    </source>
</evidence>
<sequence length="294" mass="32751">MAKTTGRFWSYFTSEELWDYVIASSIKIISILLISYLVIFIGKKIITRLFTLRFKTPLKQSERRQTTLVKLLHSVLTYVVYFSAIIAVLSALKIEVMGLLAGAGIAGLAIGFGAQSLVKDVITGFFIILEDQFAVGDYVKLTTSNVAEGTVSEIGLRTTKLVAFTGELYIIPNGQIMDVVNYSINNSKGIIDLQVGIEADIEKIERLVTDYLQTLPAKYEELVSVPIFVGVQNIVGTEVTVRIVVETQPYQHFAISRIIKRDVKDIFEKNGIPMPYQKMMVYNQDSNKNGGDDA</sequence>
<feature type="domain" description="Mechanosensitive ion channel MscS" evidence="9">
    <location>
        <begin position="117"/>
        <end position="183"/>
    </location>
</feature>
<dbReference type="FunFam" id="2.30.30.60:FF:000001">
    <property type="entry name" value="MscS Mechanosensitive ion channel"/>
    <property type="match status" value="1"/>
</dbReference>
<keyword evidence="13" id="KW-1185">Reference proteome</keyword>
<dbReference type="PANTHER" id="PTHR30460:SF0">
    <property type="entry name" value="MODERATE CONDUCTANCE MECHANOSENSITIVE CHANNEL YBIO"/>
    <property type="match status" value="1"/>
</dbReference>
<evidence type="ECO:0000259" key="10">
    <source>
        <dbReference type="Pfam" id="PF21082"/>
    </source>
</evidence>
<accession>A0A0A3JXZ5</accession>
<dbReference type="PANTHER" id="PTHR30460">
    <property type="entry name" value="MODERATE CONDUCTANCE MECHANOSENSITIVE CHANNEL YBIO"/>
    <property type="match status" value="1"/>
</dbReference>
<proteinExistence type="inferred from homology"/>
<evidence type="ECO:0000256" key="7">
    <source>
        <dbReference type="ARBA" id="ARBA00059688"/>
    </source>
</evidence>
<keyword evidence="5 8" id="KW-1133">Transmembrane helix</keyword>
<dbReference type="InterPro" id="IPR045276">
    <property type="entry name" value="YbiO_bact"/>
</dbReference>
<keyword evidence="4 8" id="KW-0812">Transmembrane</keyword>
<evidence type="ECO:0000256" key="5">
    <source>
        <dbReference type="ARBA" id="ARBA00022989"/>
    </source>
</evidence>
<dbReference type="Gene3D" id="1.10.287.1260">
    <property type="match status" value="1"/>
</dbReference>
<dbReference type="InterPro" id="IPR049142">
    <property type="entry name" value="MS_channel_1st"/>
</dbReference>
<dbReference type="InterPro" id="IPR049278">
    <property type="entry name" value="MS_channel_C"/>
</dbReference>
<dbReference type="InterPro" id="IPR023408">
    <property type="entry name" value="MscS_beta-dom_sf"/>
</dbReference>
<dbReference type="InterPro" id="IPR006685">
    <property type="entry name" value="MscS_channel_2nd"/>
</dbReference>
<dbReference type="InterPro" id="IPR011014">
    <property type="entry name" value="MscS_channel_TM-2"/>
</dbReference>
<comment type="function">
    <text evidence="7">May play a role in resistance to osmotic downshock.</text>
</comment>
<dbReference type="SUPFAM" id="SSF82689">
    <property type="entry name" value="Mechanosensitive channel protein MscS (YggB), C-terminal domain"/>
    <property type="match status" value="1"/>
</dbReference>
<dbReference type="GO" id="GO:0008381">
    <property type="term" value="F:mechanosensitive monoatomic ion channel activity"/>
    <property type="evidence" value="ECO:0007669"/>
    <property type="project" value="InterPro"/>
</dbReference>
<dbReference type="Pfam" id="PF21088">
    <property type="entry name" value="MS_channel_1st"/>
    <property type="match status" value="1"/>
</dbReference>
<dbReference type="Pfam" id="PF21082">
    <property type="entry name" value="MS_channel_3rd"/>
    <property type="match status" value="1"/>
</dbReference>
<evidence type="ECO:0000256" key="4">
    <source>
        <dbReference type="ARBA" id="ARBA00022692"/>
    </source>
</evidence>
<gene>
    <name evidence="12" type="ORF">CD30_02810</name>
</gene>
<dbReference type="FunFam" id="1.10.287.1260:FF:000005">
    <property type="entry name" value="Mechanosensitive ion channel family protein"/>
    <property type="match status" value="1"/>
</dbReference>
<dbReference type="Proteomes" id="UP000030595">
    <property type="component" value="Unassembled WGS sequence"/>
</dbReference>
<dbReference type="SUPFAM" id="SSF50182">
    <property type="entry name" value="Sm-like ribonucleoproteins"/>
    <property type="match status" value="1"/>
</dbReference>
<reference evidence="12 13" key="1">
    <citation type="submission" date="2014-02" db="EMBL/GenBank/DDBJ databases">
        <title>Draft genome sequence of Lysinibacillus massiliensis CCUG 49529.</title>
        <authorList>
            <person name="Zhang F."/>
            <person name="Wang G."/>
            <person name="Zhang L."/>
        </authorList>
    </citation>
    <scope>NUCLEOTIDE SEQUENCE [LARGE SCALE GENOMIC DNA]</scope>
    <source>
        <strain evidence="12 13">CCUG 49529</strain>
    </source>
</reference>
<dbReference type="Pfam" id="PF00924">
    <property type="entry name" value="MS_channel_2nd"/>
    <property type="match status" value="1"/>
</dbReference>
<evidence type="ECO:0000256" key="2">
    <source>
        <dbReference type="ARBA" id="ARBA00008017"/>
    </source>
</evidence>
<dbReference type="SUPFAM" id="SSF82861">
    <property type="entry name" value="Mechanosensitive channel protein MscS (YggB), transmembrane region"/>
    <property type="match status" value="1"/>
</dbReference>
<evidence type="ECO:0000256" key="3">
    <source>
        <dbReference type="ARBA" id="ARBA00022475"/>
    </source>
</evidence>
<evidence type="ECO:0000259" key="9">
    <source>
        <dbReference type="Pfam" id="PF00924"/>
    </source>
</evidence>
<evidence type="ECO:0000256" key="6">
    <source>
        <dbReference type="ARBA" id="ARBA00023136"/>
    </source>
</evidence>
<dbReference type="AlphaFoldDB" id="A0A0A3JXZ5"/>
<feature type="domain" description="Mechanosensitive ion channel MscS C-terminal" evidence="10">
    <location>
        <begin position="193"/>
        <end position="274"/>
    </location>
</feature>
<dbReference type="GO" id="GO:0005886">
    <property type="term" value="C:plasma membrane"/>
    <property type="evidence" value="ECO:0007669"/>
    <property type="project" value="UniProtKB-SubCell"/>
</dbReference>
<feature type="transmembrane region" description="Helical" evidence="8">
    <location>
        <begin position="98"/>
        <end position="118"/>
    </location>
</feature>
<keyword evidence="6 8" id="KW-0472">Membrane</keyword>
<keyword evidence="3" id="KW-1003">Cell membrane</keyword>
<organism evidence="12 13">
    <name type="scientific">Ureibacillus massiliensis 4400831 = CIP 108448 = CCUG 49529</name>
    <dbReference type="NCBI Taxonomy" id="1211035"/>
    <lineage>
        <taxon>Bacteria</taxon>
        <taxon>Bacillati</taxon>
        <taxon>Bacillota</taxon>
        <taxon>Bacilli</taxon>
        <taxon>Bacillales</taxon>
        <taxon>Caryophanaceae</taxon>
        <taxon>Ureibacillus</taxon>
    </lineage>
</organism>
<evidence type="ECO:0000256" key="1">
    <source>
        <dbReference type="ARBA" id="ARBA00004651"/>
    </source>
</evidence>
<comment type="caution">
    <text evidence="12">The sequence shown here is derived from an EMBL/GenBank/DDBJ whole genome shotgun (WGS) entry which is preliminary data.</text>
</comment>
<comment type="subcellular location">
    <subcellularLocation>
        <location evidence="1">Cell membrane</location>
        <topology evidence="1">Multi-pass membrane protein</topology>
    </subcellularLocation>
</comment>
<dbReference type="InterPro" id="IPR011066">
    <property type="entry name" value="MscS_channel_C_sf"/>
</dbReference>
<evidence type="ECO:0000313" key="13">
    <source>
        <dbReference type="Proteomes" id="UP000030595"/>
    </source>
</evidence>
<feature type="domain" description="Mechanosensitive ion channel transmembrane helices 2/3" evidence="11">
    <location>
        <begin position="75"/>
        <end position="115"/>
    </location>
</feature>
<dbReference type="Gene3D" id="2.30.30.60">
    <property type="match status" value="1"/>
</dbReference>
<dbReference type="eggNOG" id="COG0668">
    <property type="taxonomic scope" value="Bacteria"/>
</dbReference>
<evidence type="ECO:0000313" key="12">
    <source>
        <dbReference type="EMBL" id="KGR91857.1"/>
    </source>
</evidence>
<feature type="transmembrane region" description="Helical" evidence="8">
    <location>
        <begin position="20"/>
        <end position="46"/>
    </location>
</feature>